<reference evidence="3 4" key="1">
    <citation type="submission" date="2018-08" db="EMBL/GenBank/DDBJ databases">
        <authorList>
            <person name="Lee Y."/>
            <person name="Kakembo D."/>
        </authorList>
    </citation>
    <scope>NUCLEOTIDE SEQUENCE [LARGE SCALE GENOMIC DNA]</scope>
    <source>
        <strain evidence="3 4">JBCS1880</strain>
    </source>
</reference>
<evidence type="ECO:0000256" key="2">
    <source>
        <dbReference type="SAM" id="SignalP"/>
    </source>
</evidence>
<feature type="signal peptide" evidence="2">
    <location>
        <begin position="1"/>
        <end position="23"/>
    </location>
</feature>
<organism evidence="3 4">
    <name type="scientific">Pseudomonas parafulva</name>
    <dbReference type="NCBI Taxonomy" id="157782"/>
    <lineage>
        <taxon>Bacteria</taxon>
        <taxon>Pseudomonadati</taxon>
        <taxon>Pseudomonadota</taxon>
        <taxon>Gammaproteobacteria</taxon>
        <taxon>Pseudomonadales</taxon>
        <taxon>Pseudomonadaceae</taxon>
        <taxon>Pseudomonas</taxon>
    </lineage>
</organism>
<gene>
    <name evidence="3" type="ORF">DZC75_10565</name>
</gene>
<protein>
    <recommendedName>
        <fullName evidence="5">Lipoprotein</fullName>
    </recommendedName>
</protein>
<name>A0AAI8KB78_9PSED</name>
<sequence length="114" mass="12495">MNQNTAILLLLVLTGCSSAPTHLSDSAKLTLNAPMPTSEAQRLWDCAGTTNAIAAQKIIFRLQGRPYDWGGDVWALSERAKRVGCTQAEMDARDMGRFSDPVNWPEPGKIPRPK</sequence>
<accession>A0AAI8KB78</accession>
<feature type="chain" id="PRO_5042615605" description="Lipoprotein" evidence="2">
    <location>
        <begin position="24"/>
        <end position="114"/>
    </location>
</feature>
<evidence type="ECO:0000256" key="1">
    <source>
        <dbReference type="SAM" id="MobiDB-lite"/>
    </source>
</evidence>
<dbReference type="Proteomes" id="UP000258127">
    <property type="component" value="Chromosome"/>
</dbReference>
<evidence type="ECO:0000313" key="4">
    <source>
        <dbReference type="Proteomes" id="UP000258127"/>
    </source>
</evidence>
<feature type="region of interest" description="Disordered" evidence="1">
    <location>
        <begin position="94"/>
        <end position="114"/>
    </location>
</feature>
<keyword evidence="4" id="KW-1185">Reference proteome</keyword>
<dbReference type="EMBL" id="CP031641">
    <property type="protein sequence ID" value="AXO88418.1"/>
    <property type="molecule type" value="Genomic_DNA"/>
</dbReference>
<evidence type="ECO:0000313" key="3">
    <source>
        <dbReference type="EMBL" id="AXO88418.1"/>
    </source>
</evidence>
<evidence type="ECO:0008006" key="5">
    <source>
        <dbReference type="Google" id="ProtNLM"/>
    </source>
</evidence>
<proteinExistence type="predicted"/>
<keyword evidence="2" id="KW-0732">Signal</keyword>
<dbReference type="AlphaFoldDB" id="A0AAI8KB78"/>